<evidence type="ECO:0000313" key="3">
    <source>
        <dbReference type="Proteomes" id="UP000095766"/>
    </source>
</evidence>
<reference evidence="2 3" key="1">
    <citation type="submission" date="2015-09" db="EMBL/GenBank/DDBJ databases">
        <authorList>
            <consortium name="Pathogen Informatics"/>
        </authorList>
    </citation>
    <scope>NUCLEOTIDE SEQUENCE [LARGE SCALE GENOMIC DNA]</scope>
    <source>
        <strain evidence="2 3">2789STDY5834898</strain>
    </source>
</reference>
<dbReference type="Proteomes" id="UP000095766">
    <property type="component" value="Unassembled WGS sequence"/>
</dbReference>
<organism evidence="2 3">
    <name type="scientific">Bacteroides uniformis</name>
    <dbReference type="NCBI Taxonomy" id="820"/>
    <lineage>
        <taxon>Bacteria</taxon>
        <taxon>Pseudomonadati</taxon>
        <taxon>Bacteroidota</taxon>
        <taxon>Bacteroidia</taxon>
        <taxon>Bacteroidales</taxon>
        <taxon>Bacteroidaceae</taxon>
        <taxon>Bacteroides</taxon>
    </lineage>
</organism>
<sequence length="134" mass="15354">MQKNTCIVFIHSINEFHLSKNYATQTLCSRSIIQSLIASNRSTTYSSDIYLVSLGNLAHFCLVIWHTIIVIPPYIAHPTLRQTYPLLSWKYLIVLPIRAILLQLQSPPKSSFLLFYGLACSLRKHPARYSALLY</sequence>
<evidence type="ECO:0000313" key="2">
    <source>
        <dbReference type="EMBL" id="CUP12147.1"/>
    </source>
</evidence>
<protein>
    <submittedName>
        <fullName evidence="2">Uncharacterized protein</fullName>
    </submittedName>
</protein>
<feature type="transmembrane region" description="Helical" evidence="1">
    <location>
        <begin position="49"/>
        <end position="75"/>
    </location>
</feature>
<name>A0A174KQ38_BACUN</name>
<gene>
    <name evidence="2" type="ORF">ERS852510_00889</name>
</gene>
<keyword evidence="1" id="KW-0812">Transmembrane</keyword>
<keyword evidence="1" id="KW-1133">Transmembrane helix</keyword>
<dbReference type="EMBL" id="CZAO01000003">
    <property type="protein sequence ID" value="CUP12147.1"/>
    <property type="molecule type" value="Genomic_DNA"/>
</dbReference>
<proteinExistence type="predicted"/>
<dbReference type="AlphaFoldDB" id="A0A174KQ38"/>
<evidence type="ECO:0000256" key="1">
    <source>
        <dbReference type="SAM" id="Phobius"/>
    </source>
</evidence>
<keyword evidence="1" id="KW-0472">Membrane</keyword>
<accession>A0A174KQ38</accession>